<dbReference type="EMBL" id="JNAR01000015">
    <property type="protein sequence ID" value="KGG07498.1"/>
    <property type="molecule type" value="Genomic_DNA"/>
</dbReference>
<evidence type="ECO:0000313" key="2">
    <source>
        <dbReference type="Proteomes" id="UP000030481"/>
    </source>
</evidence>
<evidence type="ECO:0000313" key="1">
    <source>
        <dbReference type="EMBL" id="KGG07498.1"/>
    </source>
</evidence>
<reference evidence="2" key="1">
    <citation type="journal article" date="2014" name="Sci. Data">
        <title>Genomes of diverse isolates of the marine cyanobacterium Prochlorococcus.</title>
        <authorList>
            <person name="Biller S."/>
            <person name="Berube P."/>
            <person name="Thompson J."/>
            <person name="Kelly L."/>
            <person name="Roggensack S."/>
            <person name="Awad L."/>
            <person name="Roache-Johnson K."/>
            <person name="Ding H."/>
            <person name="Giovannoni S.J."/>
            <person name="Moore L.R."/>
            <person name="Chisholm S.W."/>
        </authorList>
    </citation>
    <scope>NUCLEOTIDE SEQUENCE [LARGE SCALE GENOMIC DNA]</scope>
</reference>
<comment type="caution">
    <text evidence="1">The sequence shown here is derived from an EMBL/GenBank/DDBJ whole genome shotgun (WGS) entry which is preliminary data.</text>
</comment>
<name>A0A0A2B084_PROMR</name>
<gene>
    <name evidence="1" type="ORF">EV01_1113</name>
</gene>
<dbReference type="AlphaFoldDB" id="A0A0A2B084"/>
<dbReference type="RefSeq" id="WP_032523298.1">
    <property type="nucleotide sequence ID" value="NZ_JNAR01000015.1"/>
</dbReference>
<proteinExistence type="predicted"/>
<sequence>MSLKRKLSKVIFFYTSTIFFLLGNLPTQAELWESISSFKNNDEKVITQVDKASLTTFGKYKFGIYRVLPLEENQATFKPYKFIKRKNYFSNGKRFIILDCENKKLFLDNINTKRQISSKPKWISFQKLESLDNRDELYASFSHNTITQGKDQIKYSSKKIVKFICQK</sequence>
<protein>
    <submittedName>
        <fullName evidence="1">Uncharacterized protein</fullName>
    </submittedName>
</protein>
<accession>A0A0A2B084</accession>
<organism evidence="1 2">
    <name type="scientific">Prochlorococcus marinus str. MIT 9401</name>
    <dbReference type="NCBI Taxonomy" id="167551"/>
    <lineage>
        <taxon>Bacteria</taxon>
        <taxon>Bacillati</taxon>
        <taxon>Cyanobacteriota</taxon>
        <taxon>Cyanophyceae</taxon>
        <taxon>Synechococcales</taxon>
        <taxon>Prochlorococcaceae</taxon>
        <taxon>Prochlorococcus</taxon>
    </lineage>
</organism>
<dbReference type="Proteomes" id="UP000030481">
    <property type="component" value="Unassembled WGS sequence"/>
</dbReference>